<evidence type="ECO:0000256" key="8">
    <source>
        <dbReference type="ARBA" id="ARBA00023136"/>
    </source>
</evidence>
<feature type="domain" description="Bicarbonate transporter-like transmembrane" evidence="10">
    <location>
        <begin position="482"/>
        <end position="584"/>
    </location>
</feature>
<dbReference type="PANTHER" id="PTHR11453">
    <property type="entry name" value="ANION EXCHANGE PROTEIN"/>
    <property type="match status" value="1"/>
</dbReference>
<dbReference type="GO" id="GO:0005452">
    <property type="term" value="F:solute:inorganic anion antiporter activity"/>
    <property type="evidence" value="ECO:0007669"/>
    <property type="project" value="InterPro"/>
</dbReference>
<keyword evidence="4" id="KW-1003">Cell membrane</keyword>
<dbReference type="GO" id="GO:0050801">
    <property type="term" value="P:monoatomic ion homeostasis"/>
    <property type="evidence" value="ECO:0007669"/>
    <property type="project" value="TreeGrafter"/>
</dbReference>
<evidence type="ECO:0000259" key="10">
    <source>
        <dbReference type="Pfam" id="PF00955"/>
    </source>
</evidence>
<feature type="transmembrane region" description="Helical" evidence="9">
    <location>
        <begin position="899"/>
        <end position="920"/>
    </location>
</feature>
<name>A0AAV2TSH7_CALDB</name>
<gene>
    <name evidence="11" type="ORF">CDAUBV1_LOCUS15669</name>
</gene>
<reference evidence="11" key="1">
    <citation type="submission" date="2024-06" db="EMBL/GenBank/DDBJ databases">
        <authorList>
            <person name="Liu X."/>
            <person name="Lenzi L."/>
            <person name="Haldenby T S."/>
            <person name="Uol C."/>
        </authorList>
    </citation>
    <scope>NUCLEOTIDE SEQUENCE</scope>
</reference>
<evidence type="ECO:0000313" key="12">
    <source>
        <dbReference type="Proteomes" id="UP001497525"/>
    </source>
</evidence>
<dbReference type="GO" id="GO:0016323">
    <property type="term" value="C:basolateral plasma membrane"/>
    <property type="evidence" value="ECO:0007669"/>
    <property type="project" value="TreeGrafter"/>
</dbReference>
<evidence type="ECO:0000256" key="6">
    <source>
        <dbReference type="ARBA" id="ARBA00022989"/>
    </source>
</evidence>
<dbReference type="Proteomes" id="UP001497525">
    <property type="component" value="Unassembled WGS sequence"/>
</dbReference>
<comment type="similarity">
    <text evidence="2">Belongs to the anion exchanger (TC 2.A.31) family.</text>
</comment>
<dbReference type="InterPro" id="IPR003020">
    <property type="entry name" value="HCO3_transpt_euk"/>
</dbReference>
<keyword evidence="8 9" id="KW-0472">Membrane</keyword>
<feature type="transmembrane region" description="Helical" evidence="9">
    <location>
        <begin position="519"/>
        <end position="537"/>
    </location>
</feature>
<feature type="transmembrane region" description="Helical" evidence="9">
    <location>
        <begin position="721"/>
        <end position="743"/>
    </location>
</feature>
<feature type="transmembrane region" description="Helical" evidence="9">
    <location>
        <begin position="680"/>
        <end position="700"/>
    </location>
</feature>
<dbReference type="Gene3D" id="1.10.287.570">
    <property type="entry name" value="Helical hairpin bin"/>
    <property type="match status" value="1"/>
</dbReference>
<protein>
    <recommendedName>
        <fullName evidence="10">Bicarbonate transporter-like transmembrane domain-containing protein</fullName>
    </recommendedName>
</protein>
<feature type="transmembrane region" description="Helical" evidence="9">
    <location>
        <begin position="769"/>
        <end position="791"/>
    </location>
</feature>
<feature type="transmembrane region" description="Helical" evidence="9">
    <location>
        <begin position="926"/>
        <end position="947"/>
    </location>
</feature>
<comment type="subcellular location">
    <subcellularLocation>
        <location evidence="1">Cell membrane</location>
        <topology evidence="1">Multi-pass membrane protein</topology>
    </subcellularLocation>
</comment>
<keyword evidence="7" id="KW-0406">Ion transport</keyword>
<dbReference type="InterPro" id="IPR016152">
    <property type="entry name" value="PTrfase/Anion_transptr"/>
</dbReference>
<evidence type="ECO:0000256" key="2">
    <source>
        <dbReference type="ARBA" id="ARBA00010993"/>
    </source>
</evidence>
<evidence type="ECO:0000256" key="7">
    <source>
        <dbReference type="ARBA" id="ARBA00023065"/>
    </source>
</evidence>
<evidence type="ECO:0000256" key="5">
    <source>
        <dbReference type="ARBA" id="ARBA00022692"/>
    </source>
</evidence>
<proteinExistence type="inferred from homology"/>
<dbReference type="EMBL" id="CAXLJL010000711">
    <property type="protein sequence ID" value="CAL5140339.1"/>
    <property type="molecule type" value="Genomic_DNA"/>
</dbReference>
<dbReference type="PANTHER" id="PTHR11453:SF127">
    <property type="entry name" value="SOLUTE CARRIER FAMILY 4 MEMBER 11"/>
    <property type="match status" value="1"/>
</dbReference>
<accession>A0AAV2TSH7</accession>
<feature type="domain" description="Bicarbonate transporter-like transmembrane" evidence="10">
    <location>
        <begin position="634"/>
        <end position="957"/>
    </location>
</feature>
<keyword evidence="6 9" id="KW-1133">Transmembrane helix</keyword>
<dbReference type="FunFam" id="1.10.287.570:FF:000002">
    <property type="entry name" value="Solute carrier family 4 member 11"/>
    <property type="match status" value="1"/>
</dbReference>
<dbReference type="AlphaFoldDB" id="A0AAV2TSH7"/>
<dbReference type="GO" id="GO:0006820">
    <property type="term" value="P:monoatomic anion transport"/>
    <property type="evidence" value="ECO:0007669"/>
    <property type="project" value="InterPro"/>
</dbReference>
<dbReference type="SUPFAM" id="SSF55804">
    <property type="entry name" value="Phoshotransferase/anion transport protein"/>
    <property type="match status" value="1"/>
</dbReference>
<evidence type="ECO:0000256" key="4">
    <source>
        <dbReference type="ARBA" id="ARBA00022475"/>
    </source>
</evidence>
<keyword evidence="3" id="KW-0813">Transport</keyword>
<sequence length="959" mass="106448">MGKNVHGLDKRNISHLISTKLLVVCDPVNWDVTSFTTPARSASGRYDTGCSIMQQQPTSDEDCGEVFGPVLKKTRSKVNFVKTSVTDKNIAKERAELYDSLGEFEKIQMTSPDFHADTEPNRRSYQIWSKDDGTPNDISSHLGELEQLYASDSAATMDKKDLHVITTGSQDYLNYASPASTPHIGLRDPIETPTALILSRMERLPLKDFAAEIRAGLDIDTFIKEGTFLLDLDASNLDEILEKTLLAVFSDHQQQRVPLAMPSPNNLNDQSDTVNSNLDSNQLSKTSASTVFFTNRSNSSRPAGFEKSIDPKIDLATLVADAKKALLVEISFEDHAYNRLAKTIKGVSIMDDDGLATDQSWVCAMCSMNCIHKRCLALAKLATPVNIGRSNEGTCLIALIIAPTKEKGTKSEIEVGRTLATVLSDPEFRTSLLYANTVDEVKSLLWARAQELAAEQETHRRRSSNMAYAMQLAWTMEATSTFCTGIFSDLKRRLPHYWSDFKEGVCGKNTIQKVLSTTLFLYFACLLSSIAFGVLNYNNTDGKIGVKQMIVAQTIGGVCNGFFGGQPLLVLLSTAPLALYIKTFREHYIGPCLPVIQRFSNLSQQDVLLPSSSRGHENFTTISSPDGQLDTDLSADNCDQAVALLYLLLLLGTVWLAMYLVNFTKTPFLTAGKRELLTDFALPISVLTMTLVGSLAFKDIKMQPFNAKSNHFDFKVAPLELLSWTATFGAFGLAIPLSLLFYMEQNIASALVNSPANRLRKGPANHWDLLVVSLINIFFSSFCLPWMHAALPHSPLHVKALADIEERIEIGQHIRQTIVRVRETRLTTIFAHVLIGLSLLMLPVPLNYIPPAVLNGLFVYMAMTAVAGNQMFERILLFITEQSAYPPSHYIRRVPQRKLHLFTFCQLIQLAVLCAVGFAPSPYVELAFPLLLVHLIIVRHTVVPKIIENKYLDALDRAF</sequence>
<keyword evidence="5 9" id="KW-0812">Transmembrane</keyword>
<comment type="caution">
    <text evidence="11">The sequence shown here is derived from an EMBL/GenBank/DDBJ whole genome shotgun (WGS) entry which is preliminary data.</text>
</comment>
<dbReference type="Gene3D" id="3.40.930.10">
    <property type="entry name" value="Mannitol-specific EII, Chain A"/>
    <property type="match status" value="1"/>
</dbReference>
<dbReference type="Pfam" id="PF00955">
    <property type="entry name" value="HCO3_cotransp"/>
    <property type="match status" value="2"/>
</dbReference>
<evidence type="ECO:0000256" key="3">
    <source>
        <dbReference type="ARBA" id="ARBA00022448"/>
    </source>
</evidence>
<dbReference type="InterPro" id="IPR011531">
    <property type="entry name" value="HCO3_transpt-like_TM_dom"/>
</dbReference>
<evidence type="ECO:0000256" key="1">
    <source>
        <dbReference type="ARBA" id="ARBA00004651"/>
    </source>
</evidence>
<organism evidence="11 12">
    <name type="scientific">Calicophoron daubneyi</name>
    <name type="common">Rumen fluke</name>
    <name type="synonym">Paramphistomum daubneyi</name>
    <dbReference type="NCBI Taxonomy" id="300641"/>
    <lineage>
        <taxon>Eukaryota</taxon>
        <taxon>Metazoa</taxon>
        <taxon>Spiralia</taxon>
        <taxon>Lophotrochozoa</taxon>
        <taxon>Platyhelminthes</taxon>
        <taxon>Trematoda</taxon>
        <taxon>Digenea</taxon>
        <taxon>Plagiorchiida</taxon>
        <taxon>Pronocephalata</taxon>
        <taxon>Paramphistomoidea</taxon>
        <taxon>Paramphistomidae</taxon>
        <taxon>Calicophoron</taxon>
    </lineage>
</organism>
<evidence type="ECO:0000256" key="9">
    <source>
        <dbReference type="SAM" id="Phobius"/>
    </source>
</evidence>
<evidence type="ECO:0000313" key="11">
    <source>
        <dbReference type="EMBL" id="CAL5140339.1"/>
    </source>
</evidence>
<feature type="transmembrane region" description="Helical" evidence="9">
    <location>
        <begin position="641"/>
        <end position="660"/>
    </location>
</feature>